<accession>A0A8H2ZUZ1</accession>
<sequence length="159" mass="17747">MSTHQRNIASRQVRPPPRKNGTNASYTSNPLPNYREPSQQKNKNPFQYAHDPQPSADEFNRAQVNPWSQTSALSPPSPQLSIISMDGRKPMHETPNHAKDMYYTKFQPAPRKPSGLGWSVCQGAVPSNNTAIKNVKDIPDPREKNEKHNKDGGCGCSIQ</sequence>
<feature type="region of interest" description="Disordered" evidence="1">
    <location>
        <begin position="1"/>
        <end position="96"/>
    </location>
</feature>
<feature type="compositionally biased region" description="Basic and acidic residues" evidence="1">
    <location>
        <begin position="134"/>
        <end position="151"/>
    </location>
</feature>
<comment type="caution">
    <text evidence="2">The sequence shown here is derived from an EMBL/GenBank/DDBJ whole genome shotgun (WGS) entry which is preliminary data.</text>
</comment>
<proteinExistence type="predicted"/>
<evidence type="ECO:0000313" key="2">
    <source>
        <dbReference type="EMBL" id="CAD6447315.1"/>
    </source>
</evidence>
<protein>
    <submittedName>
        <fullName evidence="2">E2a36af8-6c4e-49d9-8e9c-255dc42cd923</fullName>
    </submittedName>
</protein>
<feature type="compositionally biased region" description="Basic and acidic residues" evidence="1">
    <location>
        <begin position="86"/>
        <end position="96"/>
    </location>
</feature>
<evidence type="ECO:0000256" key="1">
    <source>
        <dbReference type="SAM" id="MobiDB-lite"/>
    </source>
</evidence>
<feature type="compositionally biased region" description="Low complexity" evidence="1">
    <location>
        <begin position="68"/>
        <end position="84"/>
    </location>
</feature>
<feature type="region of interest" description="Disordered" evidence="1">
    <location>
        <begin position="131"/>
        <end position="159"/>
    </location>
</feature>
<reference evidence="2" key="1">
    <citation type="submission" date="2020-10" db="EMBL/GenBank/DDBJ databases">
        <authorList>
            <person name="Kusch S."/>
        </authorList>
    </citation>
    <scope>NUCLEOTIDE SEQUENCE</scope>
    <source>
        <strain evidence="2">SwB9</strain>
    </source>
</reference>
<evidence type="ECO:0000313" key="3">
    <source>
        <dbReference type="Proteomes" id="UP000624404"/>
    </source>
</evidence>
<dbReference type="Proteomes" id="UP000624404">
    <property type="component" value="Unassembled WGS sequence"/>
</dbReference>
<dbReference type="AlphaFoldDB" id="A0A8H2ZUZ1"/>
<dbReference type="EMBL" id="CAJHIA010000025">
    <property type="protein sequence ID" value="CAD6447315.1"/>
    <property type="molecule type" value="Genomic_DNA"/>
</dbReference>
<feature type="compositionally biased region" description="Polar residues" evidence="1">
    <location>
        <begin position="20"/>
        <end position="45"/>
    </location>
</feature>
<dbReference type="OrthoDB" id="3557621at2759"/>
<name>A0A8H2ZUZ1_9HELO</name>
<feature type="compositionally biased region" description="Polar residues" evidence="1">
    <location>
        <begin position="1"/>
        <end position="10"/>
    </location>
</feature>
<organism evidence="2 3">
    <name type="scientific">Sclerotinia trifoliorum</name>
    <dbReference type="NCBI Taxonomy" id="28548"/>
    <lineage>
        <taxon>Eukaryota</taxon>
        <taxon>Fungi</taxon>
        <taxon>Dikarya</taxon>
        <taxon>Ascomycota</taxon>
        <taxon>Pezizomycotina</taxon>
        <taxon>Leotiomycetes</taxon>
        <taxon>Helotiales</taxon>
        <taxon>Sclerotiniaceae</taxon>
        <taxon>Sclerotinia</taxon>
    </lineage>
</organism>
<keyword evidence="3" id="KW-1185">Reference proteome</keyword>
<gene>
    <name evidence="2" type="ORF">SCLTRI_LOCUS7107</name>
</gene>